<evidence type="ECO:0000256" key="17">
    <source>
        <dbReference type="ARBA" id="ARBA00034617"/>
    </source>
</evidence>
<dbReference type="SMART" id="SM00487">
    <property type="entry name" value="DEXDc"/>
    <property type="match status" value="1"/>
</dbReference>
<comment type="catalytic activity">
    <reaction evidence="17 20">
        <text>Couples ATP hydrolysis with the unwinding of duplex DNA by translocating in the 3'-5' direction.</text>
        <dbReference type="EC" id="5.6.2.4"/>
    </reaction>
</comment>
<evidence type="ECO:0000256" key="22">
    <source>
        <dbReference type="SAM" id="MobiDB-lite"/>
    </source>
</evidence>
<comment type="cofactor">
    <cofactor evidence="2">
        <name>Mg(2+)</name>
        <dbReference type="ChEBI" id="CHEBI:18420"/>
    </cofactor>
</comment>
<evidence type="ECO:0000259" key="23">
    <source>
        <dbReference type="PROSITE" id="PS51192"/>
    </source>
</evidence>
<protein>
    <recommendedName>
        <fullName evidence="20">ATP-dependent DNA helicase</fullName>
        <ecNumber evidence="20">5.6.2.4</ecNumber>
    </recommendedName>
</protein>
<evidence type="ECO:0000256" key="4">
    <source>
        <dbReference type="ARBA" id="ARBA00004123"/>
    </source>
</evidence>
<keyword evidence="14" id="KW-0238">DNA-binding</keyword>
<dbReference type="FunFam" id="1.10.10.10:FF:000306">
    <property type="entry name" value="ATP-dependent DNA helicase"/>
    <property type="match status" value="1"/>
</dbReference>
<dbReference type="InterPro" id="IPR032284">
    <property type="entry name" value="RecQ_Zn-bd"/>
</dbReference>
<evidence type="ECO:0000256" key="12">
    <source>
        <dbReference type="ARBA" id="ARBA00022840"/>
    </source>
</evidence>
<dbReference type="GO" id="GO:0016787">
    <property type="term" value="F:hydrolase activity"/>
    <property type="evidence" value="ECO:0007669"/>
    <property type="project" value="UniProtKB-KW"/>
</dbReference>
<feature type="compositionally biased region" description="Polar residues" evidence="22">
    <location>
        <begin position="628"/>
        <end position="638"/>
    </location>
</feature>
<evidence type="ECO:0000256" key="13">
    <source>
        <dbReference type="ARBA" id="ARBA00022990"/>
    </source>
</evidence>
<evidence type="ECO:0000256" key="3">
    <source>
        <dbReference type="ARBA" id="ARBA00001947"/>
    </source>
</evidence>
<evidence type="ECO:0000256" key="18">
    <source>
        <dbReference type="ARBA" id="ARBA00048778"/>
    </source>
</evidence>
<evidence type="ECO:0000256" key="5">
    <source>
        <dbReference type="ARBA" id="ARBA00005446"/>
    </source>
</evidence>
<keyword evidence="6" id="KW-0597">Phosphoprotein</keyword>
<sequence length="740" mass="83804">MDVYRKELAETKKELDSISVEIDSLLQRQASLQQRKTELDSILRQSSSKSDDNDKKWDKQDFVWSNNLLEKMGSVFNIQTLRPMQLQTMNVTMSSKDCMLIMPTGGGKSLCFQLPALLSKGITLVVSPLVSLMEDQIMVLEKYGIDATKLDASASKEKVKAVQEAMLDKNASLKLLYVTPEKLAKSKRFMAKLEKMYQAGRFSRLVIDEVHCCSQWGHDFRPDYKFLGIMKRQFPEVPILGLTATATTKVLEDVKKILNIPNCHLFKASFNRPNLFYEVKVKPSAFKETISEMVELIDKRFRNKSGIVYCFTQKESEEVTKELRQHGIKAGCYHANIPTKQKSQIHEMWLADKILVIVATVAFGMGIDKPNVRFVIHHSISKSMENLYQESGRAGRDDQRSDCIVYYRFADVFKQSTMVFTEQTGLDNVYGVMSYCLDISKCRRASIARHFGELWDKSQCNKMCDHCNKDTEGEKRDVTKLGKNVLTIIDQASATDQRITALKLLDAWEGKGAGSLKVRGLDPPKVSRDKLERIIGHMLLQGFIREDFHFTPYNTISYLVAGAKANFLKSESAKLAVEFLNKRRSLPTQNSNTHTSPSSQSDHKPLAKQSDTKLKLVVINSENSKFSNFTGTSIQGENDLTKTKKSGKFKRKKPVIDDSDSDDLDFGEEFKRKPAVKKKSSRDTRYSEYEPIGTSHNNDYLNSESLNGNLCKHQDAESGNDSDVIIENVGKSKAIMIDSE</sequence>
<keyword evidence="10 20" id="KW-0347">Helicase</keyword>
<evidence type="ECO:0000256" key="19">
    <source>
        <dbReference type="ARBA" id="ARBA00051437"/>
    </source>
</evidence>
<dbReference type="Pfam" id="PF16124">
    <property type="entry name" value="RecQ_Zn_bind"/>
    <property type="match status" value="1"/>
</dbReference>
<keyword evidence="9 20" id="KW-0378">Hydrolase</keyword>
<dbReference type="GO" id="GO:0009378">
    <property type="term" value="F:four-way junction helicase activity"/>
    <property type="evidence" value="ECO:0007669"/>
    <property type="project" value="TreeGrafter"/>
</dbReference>
<keyword evidence="13" id="KW-0007">Acetylation</keyword>
<evidence type="ECO:0000256" key="10">
    <source>
        <dbReference type="ARBA" id="ARBA00022806"/>
    </source>
</evidence>
<keyword evidence="7" id="KW-0479">Metal-binding</keyword>
<evidence type="ECO:0000256" key="2">
    <source>
        <dbReference type="ARBA" id="ARBA00001946"/>
    </source>
</evidence>
<evidence type="ECO:0000256" key="15">
    <source>
        <dbReference type="ARBA" id="ARBA00023235"/>
    </source>
</evidence>
<dbReference type="Pfam" id="PF00271">
    <property type="entry name" value="Helicase_C"/>
    <property type="match status" value="1"/>
</dbReference>
<dbReference type="AlphaFoldDB" id="A0A6J8DQB6"/>
<dbReference type="EMBL" id="CACVKT020007646">
    <property type="protein sequence ID" value="CAC5409711.1"/>
    <property type="molecule type" value="Genomic_DNA"/>
</dbReference>
<dbReference type="Gene3D" id="3.40.50.300">
    <property type="entry name" value="P-loop containing nucleotide triphosphate hydrolases"/>
    <property type="match status" value="2"/>
</dbReference>
<dbReference type="CDD" id="cd18794">
    <property type="entry name" value="SF2_C_RecQ"/>
    <property type="match status" value="1"/>
</dbReference>
<dbReference type="InterPro" id="IPR036388">
    <property type="entry name" value="WH-like_DNA-bd_sf"/>
</dbReference>
<gene>
    <name evidence="25" type="ORF">MCOR_42962</name>
</gene>
<dbReference type="InterPro" id="IPR002464">
    <property type="entry name" value="DNA/RNA_helicase_DEAH_CS"/>
</dbReference>
<dbReference type="FunFam" id="3.40.50.300:FF:000596">
    <property type="entry name" value="ATP-dependent DNA helicase"/>
    <property type="match status" value="1"/>
</dbReference>
<comment type="catalytic activity">
    <reaction evidence="19">
        <text>dATP + H2O = dADP + phosphate + H(+)</text>
        <dbReference type="Rhea" id="RHEA:51908"/>
        <dbReference type="ChEBI" id="CHEBI:15377"/>
        <dbReference type="ChEBI" id="CHEBI:15378"/>
        <dbReference type="ChEBI" id="CHEBI:43474"/>
        <dbReference type="ChEBI" id="CHEBI:57667"/>
        <dbReference type="ChEBI" id="CHEBI:61404"/>
    </reaction>
    <physiologicalReaction direction="left-to-right" evidence="19">
        <dbReference type="Rhea" id="RHEA:51909"/>
    </physiologicalReaction>
</comment>
<name>A0A6J8DQB6_MYTCO</name>
<dbReference type="InterPro" id="IPR004589">
    <property type="entry name" value="DNA_helicase_ATP-dep_RecQ"/>
</dbReference>
<feature type="region of interest" description="Disordered" evidence="22">
    <location>
        <begin position="628"/>
        <end position="660"/>
    </location>
</feature>
<dbReference type="PROSITE" id="PS51192">
    <property type="entry name" value="HELICASE_ATP_BIND_1"/>
    <property type="match status" value="1"/>
</dbReference>
<feature type="region of interest" description="Disordered" evidence="22">
    <location>
        <begin position="585"/>
        <end position="610"/>
    </location>
</feature>
<keyword evidence="21" id="KW-0175">Coiled coil</keyword>
<dbReference type="GO" id="GO:0005524">
    <property type="term" value="F:ATP binding"/>
    <property type="evidence" value="ECO:0007669"/>
    <property type="project" value="UniProtKB-KW"/>
</dbReference>
<dbReference type="SUPFAM" id="SSF52540">
    <property type="entry name" value="P-loop containing nucleoside triphosphate hydrolases"/>
    <property type="match status" value="1"/>
</dbReference>
<dbReference type="CDD" id="cd18015">
    <property type="entry name" value="DEXHc_RecQ1"/>
    <property type="match status" value="1"/>
</dbReference>
<keyword evidence="16 20" id="KW-0539">Nucleus</keyword>
<comment type="catalytic activity">
    <reaction evidence="18">
        <text>ATP + H2O = ADP + phosphate + H(+)</text>
        <dbReference type="Rhea" id="RHEA:13065"/>
        <dbReference type="ChEBI" id="CHEBI:15377"/>
        <dbReference type="ChEBI" id="CHEBI:15378"/>
        <dbReference type="ChEBI" id="CHEBI:30616"/>
        <dbReference type="ChEBI" id="CHEBI:43474"/>
        <dbReference type="ChEBI" id="CHEBI:456216"/>
    </reaction>
    <physiologicalReaction direction="left-to-right" evidence="18">
        <dbReference type="Rhea" id="RHEA:13066"/>
    </physiologicalReaction>
</comment>
<evidence type="ECO:0000256" key="21">
    <source>
        <dbReference type="SAM" id="Coils"/>
    </source>
</evidence>
<keyword evidence="11" id="KW-0862">Zinc</keyword>
<feature type="domain" description="Helicase ATP-binding" evidence="23">
    <location>
        <begin position="89"/>
        <end position="264"/>
    </location>
</feature>
<dbReference type="PANTHER" id="PTHR13710:SF105">
    <property type="entry name" value="ATP-DEPENDENT DNA HELICASE Q1"/>
    <property type="match status" value="1"/>
</dbReference>
<dbReference type="SMART" id="SM00490">
    <property type="entry name" value="HELICc"/>
    <property type="match status" value="1"/>
</dbReference>
<dbReference type="Gene3D" id="1.10.10.10">
    <property type="entry name" value="Winged helix-like DNA-binding domain superfamily/Winged helix DNA-binding domain"/>
    <property type="match status" value="1"/>
</dbReference>
<keyword evidence="26" id="KW-1185">Reference proteome</keyword>
<feature type="coiled-coil region" evidence="21">
    <location>
        <begin position="1"/>
        <end position="35"/>
    </location>
</feature>
<dbReference type="NCBIfam" id="TIGR00614">
    <property type="entry name" value="recQ_fam"/>
    <property type="match status" value="1"/>
</dbReference>
<dbReference type="PROSITE" id="PS51194">
    <property type="entry name" value="HELICASE_CTER"/>
    <property type="match status" value="1"/>
</dbReference>
<dbReference type="GO" id="GO:0005694">
    <property type="term" value="C:chromosome"/>
    <property type="evidence" value="ECO:0007669"/>
    <property type="project" value="TreeGrafter"/>
</dbReference>
<comment type="cofactor">
    <cofactor evidence="3">
        <name>Zn(2+)</name>
        <dbReference type="ChEBI" id="CHEBI:29105"/>
    </cofactor>
</comment>
<reference evidence="25 26" key="1">
    <citation type="submission" date="2020-06" db="EMBL/GenBank/DDBJ databases">
        <authorList>
            <person name="Li R."/>
            <person name="Bekaert M."/>
        </authorList>
    </citation>
    <scope>NUCLEOTIDE SEQUENCE [LARGE SCALE GENOMIC DNA]</scope>
    <source>
        <strain evidence="26">wild</strain>
    </source>
</reference>
<comment type="cofactor">
    <cofactor evidence="1">
        <name>Mn(2+)</name>
        <dbReference type="ChEBI" id="CHEBI:29035"/>
    </cofactor>
</comment>
<feature type="compositionally biased region" description="Basic residues" evidence="22">
    <location>
        <begin position="643"/>
        <end position="653"/>
    </location>
</feature>
<keyword evidence="12 20" id="KW-0067">ATP-binding</keyword>
<feature type="compositionally biased region" description="Basic and acidic residues" evidence="22">
    <location>
        <begin position="601"/>
        <end position="610"/>
    </location>
</feature>
<evidence type="ECO:0000256" key="16">
    <source>
        <dbReference type="ARBA" id="ARBA00023242"/>
    </source>
</evidence>
<feature type="region of interest" description="Disordered" evidence="22">
    <location>
        <begin position="673"/>
        <end position="703"/>
    </location>
</feature>
<dbReference type="GO" id="GO:0003677">
    <property type="term" value="F:DNA binding"/>
    <property type="evidence" value="ECO:0007669"/>
    <property type="project" value="UniProtKB-KW"/>
</dbReference>
<dbReference type="GO" id="GO:0043138">
    <property type="term" value="F:3'-5' DNA helicase activity"/>
    <property type="evidence" value="ECO:0007669"/>
    <property type="project" value="UniProtKB-EC"/>
</dbReference>
<evidence type="ECO:0000256" key="11">
    <source>
        <dbReference type="ARBA" id="ARBA00022833"/>
    </source>
</evidence>
<dbReference type="InterPro" id="IPR014001">
    <property type="entry name" value="Helicase_ATP-bd"/>
</dbReference>
<dbReference type="Pfam" id="PF00270">
    <property type="entry name" value="DEAD"/>
    <property type="match status" value="1"/>
</dbReference>
<feature type="compositionally biased region" description="Polar residues" evidence="22">
    <location>
        <begin position="694"/>
        <end position="703"/>
    </location>
</feature>
<organism evidence="25 26">
    <name type="scientific">Mytilus coruscus</name>
    <name type="common">Sea mussel</name>
    <dbReference type="NCBI Taxonomy" id="42192"/>
    <lineage>
        <taxon>Eukaryota</taxon>
        <taxon>Metazoa</taxon>
        <taxon>Spiralia</taxon>
        <taxon>Lophotrochozoa</taxon>
        <taxon>Mollusca</taxon>
        <taxon>Bivalvia</taxon>
        <taxon>Autobranchia</taxon>
        <taxon>Pteriomorphia</taxon>
        <taxon>Mytilida</taxon>
        <taxon>Mytiloidea</taxon>
        <taxon>Mytilidae</taxon>
        <taxon>Mytilinae</taxon>
        <taxon>Mytilus</taxon>
    </lineage>
</organism>
<dbReference type="PROSITE" id="PS00690">
    <property type="entry name" value="DEAH_ATP_HELICASE"/>
    <property type="match status" value="1"/>
</dbReference>
<dbReference type="GO" id="GO:0046872">
    <property type="term" value="F:metal ion binding"/>
    <property type="evidence" value="ECO:0007669"/>
    <property type="project" value="UniProtKB-KW"/>
</dbReference>
<evidence type="ECO:0000313" key="26">
    <source>
        <dbReference type="Proteomes" id="UP000507470"/>
    </source>
</evidence>
<proteinExistence type="inferred from homology"/>
<dbReference type="Proteomes" id="UP000507470">
    <property type="component" value="Unassembled WGS sequence"/>
</dbReference>
<evidence type="ECO:0000259" key="24">
    <source>
        <dbReference type="PROSITE" id="PS51194"/>
    </source>
</evidence>
<accession>A0A6J8DQB6</accession>
<dbReference type="OrthoDB" id="10261556at2759"/>
<evidence type="ECO:0000256" key="20">
    <source>
        <dbReference type="RuleBase" id="RU364117"/>
    </source>
</evidence>
<evidence type="ECO:0000313" key="25">
    <source>
        <dbReference type="EMBL" id="CAC5409711.1"/>
    </source>
</evidence>
<feature type="domain" description="Helicase C-terminal" evidence="24">
    <location>
        <begin position="289"/>
        <end position="440"/>
    </location>
</feature>
<dbReference type="InterPro" id="IPR001650">
    <property type="entry name" value="Helicase_C-like"/>
</dbReference>
<comment type="similarity">
    <text evidence="5 20">Belongs to the helicase family. RecQ subfamily.</text>
</comment>
<evidence type="ECO:0000256" key="7">
    <source>
        <dbReference type="ARBA" id="ARBA00022723"/>
    </source>
</evidence>
<dbReference type="EC" id="5.6.2.4" evidence="20"/>
<comment type="subcellular location">
    <subcellularLocation>
        <location evidence="4 20">Nucleus</location>
    </subcellularLocation>
</comment>
<evidence type="ECO:0000256" key="14">
    <source>
        <dbReference type="ARBA" id="ARBA00023125"/>
    </source>
</evidence>
<dbReference type="GO" id="GO:0000724">
    <property type="term" value="P:double-strand break repair via homologous recombination"/>
    <property type="evidence" value="ECO:0007669"/>
    <property type="project" value="TreeGrafter"/>
</dbReference>
<feature type="compositionally biased region" description="Polar residues" evidence="22">
    <location>
        <begin position="586"/>
        <end position="600"/>
    </location>
</feature>
<dbReference type="PANTHER" id="PTHR13710">
    <property type="entry name" value="DNA HELICASE RECQ FAMILY MEMBER"/>
    <property type="match status" value="1"/>
</dbReference>
<dbReference type="GO" id="GO:0005634">
    <property type="term" value="C:nucleus"/>
    <property type="evidence" value="ECO:0007669"/>
    <property type="project" value="UniProtKB-SubCell"/>
</dbReference>
<evidence type="ECO:0000256" key="8">
    <source>
        <dbReference type="ARBA" id="ARBA00022741"/>
    </source>
</evidence>
<evidence type="ECO:0000256" key="1">
    <source>
        <dbReference type="ARBA" id="ARBA00001936"/>
    </source>
</evidence>
<dbReference type="InterPro" id="IPR027417">
    <property type="entry name" value="P-loop_NTPase"/>
</dbReference>
<keyword evidence="8 20" id="KW-0547">Nucleotide-binding</keyword>
<keyword evidence="15" id="KW-0413">Isomerase</keyword>
<dbReference type="FunFam" id="3.40.50.300:FF:000752">
    <property type="entry name" value="ATP-dependent DNA helicase"/>
    <property type="match status" value="1"/>
</dbReference>
<dbReference type="GO" id="GO:0005737">
    <property type="term" value="C:cytoplasm"/>
    <property type="evidence" value="ECO:0007669"/>
    <property type="project" value="TreeGrafter"/>
</dbReference>
<dbReference type="InterPro" id="IPR011545">
    <property type="entry name" value="DEAD/DEAH_box_helicase_dom"/>
</dbReference>
<evidence type="ECO:0000256" key="9">
    <source>
        <dbReference type="ARBA" id="ARBA00022801"/>
    </source>
</evidence>
<evidence type="ECO:0000256" key="6">
    <source>
        <dbReference type="ARBA" id="ARBA00022553"/>
    </source>
</evidence>